<gene>
    <name evidence="8" type="ORF">DFR58_10592</name>
</gene>
<dbReference type="SUPFAM" id="SSF46767">
    <property type="entry name" value="Methylated DNA-protein cysteine methyltransferase, C-terminal domain"/>
    <property type="match status" value="1"/>
</dbReference>
<name>A0A369B9Y0_9FIRM</name>
<protein>
    <submittedName>
        <fullName evidence="8">Methylated-DNA-protein-cysteine methyltransferase-like protein</fullName>
    </submittedName>
</protein>
<dbReference type="GO" id="GO:0006281">
    <property type="term" value="P:DNA repair"/>
    <property type="evidence" value="ECO:0007669"/>
    <property type="project" value="UniProtKB-KW"/>
</dbReference>
<dbReference type="Pfam" id="PF01035">
    <property type="entry name" value="DNA_binding_1"/>
    <property type="match status" value="1"/>
</dbReference>
<dbReference type="NCBIfam" id="TIGR00589">
    <property type="entry name" value="ogt"/>
    <property type="match status" value="1"/>
</dbReference>
<dbReference type="GO" id="GO:0003908">
    <property type="term" value="F:methylated-DNA-[protein]-cysteine S-methyltransferase activity"/>
    <property type="evidence" value="ECO:0007669"/>
    <property type="project" value="UniProtKB-EC"/>
</dbReference>
<dbReference type="CDD" id="cd06445">
    <property type="entry name" value="ATase"/>
    <property type="match status" value="1"/>
</dbReference>
<sequence>MGFFEEVYEAVKNIPKGKVSTYGQIAKLIGRPRSAKVVGWALHSNPYFGVVPCHRVVNRKGELSGGFAFGGSEIQKKMLEQEGIAFDNMGTINLEKYLWKF</sequence>
<dbReference type="Gene3D" id="1.10.10.10">
    <property type="entry name" value="Winged helix-like DNA-binding domain superfamily/Winged helix DNA-binding domain"/>
    <property type="match status" value="1"/>
</dbReference>
<keyword evidence="2 8" id="KW-0489">Methyltransferase</keyword>
<evidence type="ECO:0000313" key="9">
    <source>
        <dbReference type="Proteomes" id="UP000253034"/>
    </source>
</evidence>
<proteinExistence type="predicted"/>
<dbReference type="PROSITE" id="PS00374">
    <property type="entry name" value="MGMT"/>
    <property type="match status" value="1"/>
</dbReference>
<dbReference type="RefSeq" id="WP_114296879.1">
    <property type="nucleotide sequence ID" value="NZ_QPJT01000005.1"/>
</dbReference>
<keyword evidence="4" id="KW-0227">DNA damage</keyword>
<comment type="catalytic activity">
    <reaction evidence="1">
        <text>a 4-O-methyl-thymidine in DNA + L-cysteinyl-[protein] = a thymidine in DNA + S-methyl-L-cysteinyl-[protein]</text>
        <dbReference type="Rhea" id="RHEA:53428"/>
        <dbReference type="Rhea" id="RHEA-COMP:10131"/>
        <dbReference type="Rhea" id="RHEA-COMP:10132"/>
        <dbReference type="Rhea" id="RHEA-COMP:13555"/>
        <dbReference type="Rhea" id="RHEA-COMP:13556"/>
        <dbReference type="ChEBI" id="CHEBI:29950"/>
        <dbReference type="ChEBI" id="CHEBI:82612"/>
        <dbReference type="ChEBI" id="CHEBI:137386"/>
        <dbReference type="ChEBI" id="CHEBI:137387"/>
        <dbReference type="EC" id="2.1.1.63"/>
    </reaction>
</comment>
<keyword evidence="3 8" id="KW-0808">Transferase</keyword>
<evidence type="ECO:0000256" key="6">
    <source>
        <dbReference type="ARBA" id="ARBA00049348"/>
    </source>
</evidence>
<reference evidence="8 9" key="1">
    <citation type="submission" date="2018-07" db="EMBL/GenBank/DDBJ databases">
        <title>Genomic Encyclopedia of Type Strains, Phase IV (KMG-IV): sequencing the most valuable type-strain genomes for metagenomic binning, comparative biology and taxonomic classification.</title>
        <authorList>
            <person name="Goeker M."/>
        </authorList>
    </citation>
    <scope>NUCLEOTIDE SEQUENCE [LARGE SCALE GENOMIC DNA]</scope>
    <source>
        <strain evidence="8 9">DSM 27016</strain>
    </source>
</reference>
<dbReference type="GO" id="GO:0032259">
    <property type="term" value="P:methylation"/>
    <property type="evidence" value="ECO:0007669"/>
    <property type="project" value="UniProtKB-KW"/>
</dbReference>
<dbReference type="OrthoDB" id="9789813at2"/>
<keyword evidence="5" id="KW-0234">DNA repair</keyword>
<evidence type="ECO:0000256" key="1">
    <source>
        <dbReference type="ARBA" id="ARBA00001286"/>
    </source>
</evidence>
<evidence type="ECO:0000256" key="4">
    <source>
        <dbReference type="ARBA" id="ARBA00022763"/>
    </source>
</evidence>
<dbReference type="Proteomes" id="UP000253034">
    <property type="component" value="Unassembled WGS sequence"/>
</dbReference>
<dbReference type="InterPro" id="IPR052520">
    <property type="entry name" value="ATL_DNA_repair"/>
</dbReference>
<accession>A0A369B9Y0</accession>
<dbReference type="PANTHER" id="PTHR42942:SF1">
    <property type="entry name" value="ALKYLTRANSFERASE-LIKE PROTEIN 1"/>
    <property type="match status" value="1"/>
</dbReference>
<evidence type="ECO:0000259" key="7">
    <source>
        <dbReference type="Pfam" id="PF01035"/>
    </source>
</evidence>
<dbReference type="EMBL" id="QPJT01000005">
    <property type="protein sequence ID" value="RCX18333.1"/>
    <property type="molecule type" value="Genomic_DNA"/>
</dbReference>
<comment type="catalytic activity">
    <reaction evidence="6">
        <text>a 6-O-methyl-2'-deoxyguanosine in DNA + L-cysteinyl-[protein] = S-methyl-L-cysteinyl-[protein] + a 2'-deoxyguanosine in DNA</text>
        <dbReference type="Rhea" id="RHEA:24000"/>
        <dbReference type="Rhea" id="RHEA-COMP:10131"/>
        <dbReference type="Rhea" id="RHEA-COMP:10132"/>
        <dbReference type="Rhea" id="RHEA-COMP:11367"/>
        <dbReference type="Rhea" id="RHEA-COMP:11368"/>
        <dbReference type="ChEBI" id="CHEBI:29950"/>
        <dbReference type="ChEBI" id="CHEBI:82612"/>
        <dbReference type="ChEBI" id="CHEBI:85445"/>
        <dbReference type="ChEBI" id="CHEBI:85448"/>
        <dbReference type="EC" id="2.1.1.63"/>
    </reaction>
</comment>
<evidence type="ECO:0000256" key="5">
    <source>
        <dbReference type="ARBA" id="ARBA00023204"/>
    </source>
</evidence>
<evidence type="ECO:0000256" key="2">
    <source>
        <dbReference type="ARBA" id="ARBA00022603"/>
    </source>
</evidence>
<evidence type="ECO:0000313" key="8">
    <source>
        <dbReference type="EMBL" id="RCX18333.1"/>
    </source>
</evidence>
<dbReference type="AlphaFoldDB" id="A0A369B9Y0"/>
<dbReference type="PANTHER" id="PTHR42942">
    <property type="entry name" value="6-O-METHYLGUANINE DNA METHYLTRANSFERASE"/>
    <property type="match status" value="1"/>
</dbReference>
<dbReference type="InterPro" id="IPR036217">
    <property type="entry name" value="MethylDNA_cys_MeTrfase_DNAb"/>
</dbReference>
<comment type="caution">
    <text evidence="8">The sequence shown here is derived from an EMBL/GenBank/DDBJ whole genome shotgun (WGS) entry which is preliminary data.</text>
</comment>
<dbReference type="InterPro" id="IPR001497">
    <property type="entry name" value="MethylDNA_cys_MeTrfase_AS"/>
</dbReference>
<dbReference type="InterPro" id="IPR036388">
    <property type="entry name" value="WH-like_DNA-bd_sf"/>
</dbReference>
<keyword evidence="9" id="KW-1185">Reference proteome</keyword>
<evidence type="ECO:0000256" key="3">
    <source>
        <dbReference type="ARBA" id="ARBA00022679"/>
    </source>
</evidence>
<organism evidence="8 9">
    <name type="scientific">Anaerobacterium chartisolvens</name>
    <dbReference type="NCBI Taxonomy" id="1297424"/>
    <lineage>
        <taxon>Bacteria</taxon>
        <taxon>Bacillati</taxon>
        <taxon>Bacillota</taxon>
        <taxon>Clostridia</taxon>
        <taxon>Eubacteriales</taxon>
        <taxon>Oscillospiraceae</taxon>
        <taxon>Anaerobacterium</taxon>
    </lineage>
</organism>
<feature type="domain" description="Methylated-DNA-[protein]-cysteine S-methyltransferase DNA binding" evidence="7">
    <location>
        <begin position="3"/>
        <end position="84"/>
    </location>
</feature>
<dbReference type="InterPro" id="IPR014048">
    <property type="entry name" value="MethylDNA_cys_MeTrfase_DNA-bd"/>
</dbReference>